<keyword evidence="8" id="KW-1185">Reference proteome</keyword>
<dbReference type="SUPFAM" id="SSF88659">
    <property type="entry name" value="Sigma3 and sigma4 domains of RNA polymerase sigma factors"/>
    <property type="match status" value="1"/>
</dbReference>
<evidence type="ECO:0000256" key="1">
    <source>
        <dbReference type="ARBA" id="ARBA00007788"/>
    </source>
</evidence>
<dbReference type="EMBL" id="CP010401">
    <property type="protein sequence ID" value="ALE03147.1"/>
    <property type="molecule type" value="Genomic_DNA"/>
</dbReference>
<dbReference type="GO" id="GO:0003677">
    <property type="term" value="F:DNA binding"/>
    <property type="evidence" value="ECO:0007669"/>
    <property type="project" value="UniProtKB-KW"/>
</dbReference>
<dbReference type="PATRIC" id="fig|1318743.3.peg.345"/>
<comment type="similarity">
    <text evidence="1">Belongs to the sigma-70 factor family.</text>
</comment>
<proteinExistence type="inferred from homology"/>
<dbReference type="STRING" id="1318743.PU02_0333"/>
<dbReference type="InterPro" id="IPR013324">
    <property type="entry name" value="RNA_pol_sigma_r3/r4-like"/>
</dbReference>
<dbReference type="Gene3D" id="1.20.140.160">
    <property type="match status" value="1"/>
</dbReference>
<dbReference type="Gene3D" id="1.20.120.1810">
    <property type="match status" value="1"/>
</dbReference>
<evidence type="ECO:0000259" key="6">
    <source>
        <dbReference type="PROSITE" id="PS00715"/>
    </source>
</evidence>
<feature type="domain" description="RNA polymerase sigma-70" evidence="6">
    <location>
        <begin position="110"/>
        <end position="123"/>
    </location>
</feature>
<accession>A0A0M4LS24</accession>
<evidence type="ECO:0000256" key="3">
    <source>
        <dbReference type="ARBA" id="ARBA00023082"/>
    </source>
</evidence>
<dbReference type="GO" id="GO:0016987">
    <property type="term" value="F:sigma factor activity"/>
    <property type="evidence" value="ECO:0007669"/>
    <property type="project" value="UniProtKB-KW"/>
</dbReference>
<dbReference type="PANTHER" id="PTHR30376">
    <property type="entry name" value="SIGMA FACTOR RPOH HEAT SHOCK RELATED"/>
    <property type="match status" value="1"/>
</dbReference>
<dbReference type="Pfam" id="PF04545">
    <property type="entry name" value="Sigma70_r4"/>
    <property type="match status" value="1"/>
</dbReference>
<keyword evidence="5" id="KW-0804">Transcription</keyword>
<dbReference type="SUPFAM" id="SSF88946">
    <property type="entry name" value="Sigma2 domain of RNA polymerase sigma factors"/>
    <property type="match status" value="1"/>
</dbReference>
<dbReference type="InterPro" id="IPR050813">
    <property type="entry name" value="Sigma-70_Factor"/>
</dbReference>
<dbReference type="InterPro" id="IPR007630">
    <property type="entry name" value="RNA_pol_sigma70_r4"/>
</dbReference>
<dbReference type="NCBIfam" id="NF005143">
    <property type="entry name" value="PRK06596.1"/>
    <property type="match status" value="1"/>
</dbReference>
<protein>
    <submittedName>
        <fullName evidence="7">RNA polymerase sigma factor RpoH-related protein</fullName>
    </submittedName>
</protein>
<dbReference type="CDD" id="cd06171">
    <property type="entry name" value="Sigma70_r4"/>
    <property type="match status" value="1"/>
</dbReference>
<evidence type="ECO:0000256" key="5">
    <source>
        <dbReference type="ARBA" id="ARBA00023163"/>
    </source>
</evidence>
<name>A0A0M4LS24_9HYPH</name>
<dbReference type="InterPro" id="IPR013325">
    <property type="entry name" value="RNA_pol_sigma_r2"/>
</dbReference>
<evidence type="ECO:0000313" key="7">
    <source>
        <dbReference type="EMBL" id="ALE03147.1"/>
    </source>
</evidence>
<dbReference type="PANTHER" id="PTHR30376:SF3">
    <property type="entry name" value="RNA POLYMERASE SIGMA FACTOR RPOH"/>
    <property type="match status" value="1"/>
</dbReference>
<dbReference type="NCBIfam" id="NF005693">
    <property type="entry name" value="PRK07500.1"/>
    <property type="match status" value="1"/>
</dbReference>
<dbReference type="NCBIfam" id="TIGR02937">
    <property type="entry name" value="sigma70-ECF"/>
    <property type="match status" value="1"/>
</dbReference>
<dbReference type="GO" id="GO:0006352">
    <property type="term" value="P:DNA-templated transcription initiation"/>
    <property type="evidence" value="ECO:0007669"/>
    <property type="project" value="InterPro"/>
</dbReference>
<dbReference type="PROSITE" id="PS00715">
    <property type="entry name" value="SIGMA70_1"/>
    <property type="match status" value="1"/>
</dbReference>
<organism evidence="7 8">
    <name type="scientific">Bartonella ancashensis</name>
    <dbReference type="NCBI Taxonomy" id="1318743"/>
    <lineage>
        <taxon>Bacteria</taxon>
        <taxon>Pseudomonadati</taxon>
        <taxon>Pseudomonadota</taxon>
        <taxon>Alphaproteobacteria</taxon>
        <taxon>Hyphomicrobiales</taxon>
        <taxon>Bartonellaceae</taxon>
        <taxon>Bartonella</taxon>
    </lineage>
</organism>
<keyword evidence="3" id="KW-0731">Sigma factor</keyword>
<evidence type="ECO:0000256" key="4">
    <source>
        <dbReference type="ARBA" id="ARBA00023125"/>
    </source>
</evidence>
<dbReference type="InterPro" id="IPR014284">
    <property type="entry name" value="RNA_pol_sigma-70_dom"/>
</dbReference>
<evidence type="ECO:0000256" key="2">
    <source>
        <dbReference type="ARBA" id="ARBA00023015"/>
    </source>
</evidence>
<dbReference type="InterPro" id="IPR000943">
    <property type="entry name" value="RNA_pol_sigma70"/>
</dbReference>
<gene>
    <name evidence="7" type="ORF">PU02_0333</name>
</gene>
<evidence type="ECO:0000313" key="8">
    <source>
        <dbReference type="Proteomes" id="UP000057213"/>
    </source>
</evidence>
<dbReference type="PRINTS" id="PR00046">
    <property type="entry name" value="SIGMA70FCT"/>
</dbReference>
<sequence length="329" mass="37789">MNTTYAFSLESVVVKTSVVFSILEAVMGNISNVVHKNSNNYKNTDGSLGRNMMRSAMQAPYLEWEKEHDLALRWKDKNDDEAMHQIAAAHMRLVIAIANRFKSFKMPLGDLVQEGYVGLLEAVTRFEPDREIRFSTYATWWIRASIQDYILRNWSIVRGGTSSSQKALFFNLRRLRAQLAQNDSTLSKQDMFKTISEKLGVSVSDVEQMDFRFSGVDNSLNVSVSEYDDNPVAKMDILVDDNPLPDSVIEQMIDGQRRVQWLYDALHILDEREMEIIRFRRLSEKGATLESLGEKFGISKERVRQIEVRALQKLRQALLTANSEEAYDL</sequence>
<keyword evidence="4" id="KW-0238">DNA-binding</keyword>
<dbReference type="Pfam" id="PF04542">
    <property type="entry name" value="Sigma70_r2"/>
    <property type="match status" value="1"/>
</dbReference>
<keyword evidence="2" id="KW-0805">Transcription regulation</keyword>
<reference evidence="7 8" key="1">
    <citation type="journal article" date="2015" name="Genome Announc.">
        <title>Complete Genome Sequence of Bartonella ancashensis Strain 20.00, Isolated from the Blood of a Patient with Verruga Peruana.</title>
        <authorList>
            <person name="Hang J."/>
            <person name="Mullins K.E."/>
            <person name="Clifford R.J."/>
            <person name="Onmus-Leone F."/>
            <person name="Yang Y."/>
            <person name="Jiang J."/>
            <person name="Leguia M."/>
            <person name="Kasper M.R."/>
            <person name="Maguina C."/>
            <person name="Lesho E.P."/>
            <person name="Jarman R.G."/>
            <person name="Richards A.L."/>
            <person name="Blazes D."/>
        </authorList>
    </citation>
    <scope>NUCLEOTIDE SEQUENCE [LARGE SCALE GENOMIC DNA]</scope>
    <source>
        <strain evidence="7 8">20.00</strain>
    </source>
</reference>
<dbReference type="KEGG" id="banc:PU02_0333"/>
<dbReference type="Proteomes" id="UP000057213">
    <property type="component" value="Chromosome"/>
</dbReference>
<dbReference type="InterPro" id="IPR007627">
    <property type="entry name" value="RNA_pol_sigma70_r2"/>
</dbReference>
<dbReference type="AlphaFoldDB" id="A0A0M4LS24"/>